<proteinExistence type="predicted"/>
<dbReference type="EMBL" id="GBRH01165005">
    <property type="protein sequence ID" value="JAE32891.1"/>
    <property type="molecule type" value="Transcribed_RNA"/>
</dbReference>
<accession>A0A0A9HDG3</accession>
<sequence>MFQILDLPDGKSSSTFAMDFYLLFKVSCGSESSLNFHVLFIVYML</sequence>
<dbReference type="AlphaFoldDB" id="A0A0A9HDG3"/>
<name>A0A0A9HDG3_ARUDO</name>
<protein>
    <submittedName>
        <fullName evidence="1">Uncharacterized protein</fullName>
    </submittedName>
</protein>
<evidence type="ECO:0000313" key="1">
    <source>
        <dbReference type="EMBL" id="JAE32891.1"/>
    </source>
</evidence>
<reference evidence="1" key="1">
    <citation type="submission" date="2014-09" db="EMBL/GenBank/DDBJ databases">
        <authorList>
            <person name="Magalhaes I.L.F."/>
            <person name="Oliveira U."/>
            <person name="Santos F.R."/>
            <person name="Vidigal T.H.D.A."/>
            <person name="Brescovit A.D."/>
            <person name="Santos A.J."/>
        </authorList>
    </citation>
    <scope>NUCLEOTIDE SEQUENCE</scope>
    <source>
        <tissue evidence="1">Shoot tissue taken approximately 20 cm above the soil surface</tissue>
    </source>
</reference>
<organism evidence="1">
    <name type="scientific">Arundo donax</name>
    <name type="common">Giant reed</name>
    <name type="synonym">Donax arundinaceus</name>
    <dbReference type="NCBI Taxonomy" id="35708"/>
    <lineage>
        <taxon>Eukaryota</taxon>
        <taxon>Viridiplantae</taxon>
        <taxon>Streptophyta</taxon>
        <taxon>Embryophyta</taxon>
        <taxon>Tracheophyta</taxon>
        <taxon>Spermatophyta</taxon>
        <taxon>Magnoliopsida</taxon>
        <taxon>Liliopsida</taxon>
        <taxon>Poales</taxon>
        <taxon>Poaceae</taxon>
        <taxon>PACMAD clade</taxon>
        <taxon>Arundinoideae</taxon>
        <taxon>Arundineae</taxon>
        <taxon>Arundo</taxon>
    </lineage>
</organism>
<reference evidence="1" key="2">
    <citation type="journal article" date="2015" name="Data Brief">
        <title>Shoot transcriptome of the giant reed, Arundo donax.</title>
        <authorList>
            <person name="Barrero R.A."/>
            <person name="Guerrero F.D."/>
            <person name="Moolhuijzen P."/>
            <person name="Goolsby J.A."/>
            <person name="Tidwell J."/>
            <person name="Bellgard S.E."/>
            <person name="Bellgard M.I."/>
        </authorList>
    </citation>
    <scope>NUCLEOTIDE SEQUENCE</scope>
    <source>
        <tissue evidence="1">Shoot tissue taken approximately 20 cm above the soil surface</tissue>
    </source>
</reference>